<reference evidence="8 9" key="1">
    <citation type="submission" date="2023-05" db="EMBL/GenBank/DDBJ databases">
        <title>A new hyperthermophilic archaea 'Ignisphaera cupida' sp. nov. and description of the family 'Ignisphaeraceae' fam. nov.</title>
        <authorList>
            <person name="Podosokorskaya O.A."/>
            <person name="Elcheninov A.G."/>
            <person name="Klukina A."/>
            <person name="Merkel A.Y."/>
        </authorList>
    </citation>
    <scope>NUCLEOTIDE SEQUENCE [LARGE SCALE GENOMIC DNA]</scope>
    <source>
        <strain evidence="8 9">4213-co</strain>
    </source>
</reference>
<feature type="binding site" evidence="7">
    <location>
        <position position="14"/>
    </location>
    <ligand>
        <name>ATP</name>
        <dbReference type="ChEBI" id="CHEBI:30616"/>
    </ligand>
</feature>
<evidence type="ECO:0000256" key="1">
    <source>
        <dbReference type="ARBA" id="ARBA00022517"/>
    </source>
</evidence>
<dbReference type="RefSeq" id="WP_285273635.1">
    <property type="nucleotide sequence ID" value="NZ_JASNVW010000002.1"/>
</dbReference>
<keyword evidence="5 7" id="KW-0418">Kinase</keyword>
<dbReference type="PANTHER" id="PTHR12595">
    <property type="entry name" value="POS9-ACTIVATING FACTOR FAP7-RELATED"/>
    <property type="match status" value="1"/>
</dbReference>
<evidence type="ECO:0000256" key="2">
    <source>
        <dbReference type="ARBA" id="ARBA00022552"/>
    </source>
</evidence>
<evidence type="ECO:0000313" key="8">
    <source>
        <dbReference type="EMBL" id="MDK6028660.1"/>
    </source>
</evidence>
<comment type="catalytic activity">
    <reaction evidence="7">
        <text>AMP + ATP = 2 ADP</text>
        <dbReference type="Rhea" id="RHEA:12973"/>
        <dbReference type="ChEBI" id="CHEBI:30616"/>
        <dbReference type="ChEBI" id="CHEBI:456215"/>
        <dbReference type="ChEBI" id="CHEBI:456216"/>
        <dbReference type="EC" id="2.7.4.3"/>
    </reaction>
</comment>
<keyword evidence="6 7" id="KW-0067">ATP-binding</keyword>
<evidence type="ECO:0000256" key="5">
    <source>
        <dbReference type="ARBA" id="ARBA00022777"/>
    </source>
</evidence>
<comment type="subunit">
    <text evidence="7">Interacts with uS11. Not a structural component of 40S pre-ribosomes, but transiently interacts with them by binding to uS11.</text>
</comment>
<dbReference type="HAMAP" id="MF_00039">
    <property type="entry name" value="Adenylate_kinase_AK6"/>
    <property type="match status" value="1"/>
</dbReference>
<evidence type="ECO:0000256" key="6">
    <source>
        <dbReference type="ARBA" id="ARBA00022840"/>
    </source>
</evidence>
<keyword evidence="9" id="KW-1185">Reference proteome</keyword>
<dbReference type="SUPFAM" id="SSF52540">
    <property type="entry name" value="P-loop containing nucleoside triphosphate hydrolases"/>
    <property type="match status" value="1"/>
</dbReference>
<dbReference type="GO" id="GO:0006364">
    <property type="term" value="P:rRNA processing"/>
    <property type="evidence" value="ECO:0007669"/>
    <property type="project" value="UniProtKB-KW"/>
</dbReference>
<dbReference type="InterPro" id="IPR027417">
    <property type="entry name" value="P-loop_NTPase"/>
</dbReference>
<comment type="function">
    <text evidence="7">Broad-specificity nucleoside monophosphate (NMP) kinase that catalyzes the reversible transfer of the terminal phosphate group between nucleoside triphosphates and monophosphates. Has also ATPase activity. Involved in the late maturation steps of the 30S ribosomal particles, specifically 16S rRNA maturation. While NMP activity is not required for ribosome maturation, ATPase activity is. Associates transiently with small ribosomal subunit protein uS11. ATP hydrolysis breaks the interaction with uS11. May temporarily remove uS11 from the ribosome to enable a conformational change of the ribosomal RNA that is needed for the final maturation step of the small ribosomal subunit.</text>
</comment>
<proteinExistence type="inferred from homology"/>
<keyword evidence="3 7" id="KW-0808">Transferase</keyword>
<dbReference type="Gene3D" id="3.40.50.300">
    <property type="entry name" value="P-loop containing nucleotide triphosphate hydrolases"/>
    <property type="match status" value="1"/>
</dbReference>
<keyword evidence="1 7" id="KW-0690">Ribosome biogenesis</keyword>
<dbReference type="EC" id="2.7.4.3" evidence="7"/>
<accession>A0ABD4Z8R0</accession>
<comment type="similarity">
    <text evidence="7">Belongs to the adenylate kinase family. AK6 subfamily.</text>
</comment>
<evidence type="ECO:0000256" key="3">
    <source>
        <dbReference type="ARBA" id="ARBA00022679"/>
    </source>
</evidence>
<feature type="binding site" evidence="7">
    <location>
        <position position="15"/>
    </location>
    <ligand>
        <name>ATP</name>
        <dbReference type="ChEBI" id="CHEBI:30616"/>
    </ligand>
</feature>
<evidence type="ECO:0000313" key="9">
    <source>
        <dbReference type="Proteomes" id="UP001529235"/>
    </source>
</evidence>
<organism evidence="8 9">
    <name type="scientific">Ignisphaera cupida</name>
    <dbReference type="NCBI Taxonomy" id="3050454"/>
    <lineage>
        <taxon>Archaea</taxon>
        <taxon>Thermoproteota</taxon>
        <taxon>Thermoprotei</taxon>
        <taxon>Desulfurococcales</taxon>
        <taxon>Desulfurococcaceae</taxon>
        <taxon>Ignisphaera</taxon>
    </lineage>
</organism>
<keyword evidence="2 7" id="KW-0698">rRNA processing</keyword>
<comment type="caution">
    <text evidence="7">Lacks conserved residue(s) required for the propagation of feature annotation.</text>
</comment>
<dbReference type="GO" id="GO:0042274">
    <property type="term" value="P:ribosomal small subunit biogenesis"/>
    <property type="evidence" value="ECO:0007669"/>
    <property type="project" value="UniProtKB-UniRule"/>
</dbReference>
<comment type="caution">
    <text evidence="8">The sequence shown here is derived from an EMBL/GenBank/DDBJ whole genome shotgun (WGS) entry which is preliminary data.</text>
</comment>
<dbReference type="Proteomes" id="UP001529235">
    <property type="component" value="Unassembled WGS sequence"/>
</dbReference>
<sequence>MKSIGISGVPGTGKSQLAKRVSQELGLDVVELSDFAIRNNYVIAFDSERKSYIIDEEKLGKSIEKLAKESGPLIIVGHYVEIVPRDVLEIVFVLRRNPVELIKILENRGWDGKKIAENIEAELVGVCTANAVEELGEEMVVEIDVTSKSVNEVAEEVIKIIFGEKPVYYGYSVDWLSKLSKEELAYLLEFIEKFSQATQL</sequence>
<dbReference type="Pfam" id="PF13238">
    <property type="entry name" value="AAA_18"/>
    <property type="match status" value="1"/>
</dbReference>
<feature type="binding site" evidence="7">
    <location>
        <position position="13"/>
    </location>
    <ligand>
        <name>ATP</name>
        <dbReference type="ChEBI" id="CHEBI:30616"/>
    </ligand>
</feature>
<comment type="catalytic activity">
    <reaction evidence="7">
        <text>ATP + H2O = ADP + phosphate + H(+)</text>
        <dbReference type="Rhea" id="RHEA:13065"/>
        <dbReference type="ChEBI" id="CHEBI:15377"/>
        <dbReference type="ChEBI" id="CHEBI:15378"/>
        <dbReference type="ChEBI" id="CHEBI:30616"/>
        <dbReference type="ChEBI" id="CHEBI:43474"/>
        <dbReference type="ChEBI" id="CHEBI:456216"/>
    </reaction>
</comment>
<feature type="binding site" evidence="7">
    <location>
        <position position="11"/>
    </location>
    <ligand>
        <name>ATP</name>
        <dbReference type="ChEBI" id="CHEBI:30616"/>
    </ligand>
</feature>
<dbReference type="PANTHER" id="PTHR12595:SF0">
    <property type="entry name" value="ADENYLATE KINASE ISOENZYME 6"/>
    <property type="match status" value="1"/>
</dbReference>
<dbReference type="InterPro" id="IPR020618">
    <property type="entry name" value="Adenyl_kinase_AK6"/>
</dbReference>
<evidence type="ECO:0000256" key="4">
    <source>
        <dbReference type="ARBA" id="ARBA00022741"/>
    </source>
</evidence>
<feature type="binding site" evidence="7">
    <location>
        <position position="148"/>
    </location>
    <ligand>
        <name>ATP</name>
        <dbReference type="ChEBI" id="CHEBI:30616"/>
    </ligand>
</feature>
<name>A0ABD4Z8R0_9CREN</name>
<dbReference type="AlphaFoldDB" id="A0ABD4Z8R0"/>
<dbReference type="EMBL" id="JASNVW010000002">
    <property type="protein sequence ID" value="MDK6028660.1"/>
    <property type="molecule type" value="Genomic_DNA"/>
</dbReference>
<gene>
    <name evidence="8" type="ORF">QPL79_04735</name>
</gene>
<dbReference type="GO" id="GO:0004017">
    <property type="term" value="F:AMP kinase activity"/>
    <property type="evidence" value="ECO:0007669"/>
    <property type="project" value="UniProtKB-UniRule"/>
</dbReference>
<feature type="region of interest" description="LID" evidence="7">
    <location>
        <begin position="107"/>
        <end position="117"/>
    </location>
</feature>
<protein>
    <recommendedName>
        <fullName evidence="7">Putative adenylate kinase</fullName>
        <shortName evidence="7">AK</shortName>
        <ecNumber evidence="7">2.7.4.3</ecNumber>
    </recommendedName>
    <alternativeName>
        <fullName evidence="7">ATP-AMP transphosphorylase</fullName>
    </alternativeName>
</protein>
<feature type="binding site" evidence="7">
    <location>
        <position position="108"/>
    </location>
    <ligand>
        <name>ATP</name>
        <dbReference type="ChEBI" id="CHEBI:30616"/>
    </ligand>
</feature>
<evidence type="ECO:0000256" key="7">
    <source>
        <dbReference type="HAMAP-Rule" id="MF_00039"/>
    </source>
</evidence>
<dbReference type="GO" id="GO:0005524">
    <property type="term" value="F:ATP binding"/>
    <property type="evidence" value="ECO:0007669"/>
    <property type="project" value="UniProtKB-UniRule"/>
</dbReference>
<keyword evidence="4 7" id="KW-0547">Nucleotide-binding</keyword>